<proteinExistence type="inferred from homology"/>
<keyword evidence="11" id="KW-1185">Reference proteome</keyword>
<dbReference type="InterPro" id="IPR032466">
    <property type="entry name" value="Metal_Hydrolase"/>
</dbReference>
<evidence type="ECO:0000256" key="5">
    <source>
        <dbReference type="ARBA" id="ARBA00023239"/>
    </source>
</evidence>
<dbReference type="Pfam" id="PF00106">
    <property type="entry name" value="adh_short"/>
    <property type="match status" value="1"/>
</dbReference>
<keyword evidence="4" id="KW-0862">Zinc</keyword>
<keyword evidence="3 8" id="KW-0210">Decarboxylase</keyword>
<comment type="catalytic activity">
    <reaction evidence="6">
        <text>6-methylsalicylate + H(+) = 3-methylphenol + CO2</text>
        <dbReference type="Rhea" id="RHEA:23112"/>
        <dbReference type="ChEBI" id="CHEBI:15378"/>
        <dbReference type="ChEBI" id="CHEBI:16526"/>
        <dbReference type="ChEBI" id="CHEBI:17231"/>
        <dbReference type="ChEBI" id="CHEBI:36658"/>
        <dbReference type="EC" id="4.1.1.52"/>
    </reaction>
    <physiologicalReaction direction="left-to-right" evidence="6">
        <dbReference type="Rhea" id="RHEA:23113"/>
    </physiologicalReaction>
</comment>
<gene>
    <name evidence="10" type="primary">patG</name>
    <name evidence="10" type="ORF">DBV05_g8094</name>
</gene>
<dbReference type="GO" id="GO:0019748">
    <property type="term" value="P:secondary metabolic process"/>
    <property type="evidence" value="ECO:0007669"/>
    <property type="project" value="TreeGrafter"/>
</dbReference>
<dbReference type="EMBL" id="VCHE01000062">
    <property type="protein sequence ID" value="KAB2573260.1"/>
    <property type="molecule type" value="Genomic_DNA"/>
</dbReference>
<dbReference type="Pfam" id="PF04909">
    <property type="entry name" value="Amidohydro_2"/>
    <property type="match status" value="1"/>
</dbReference>
<keyword evidence="5 8" id="KW-0456">Lyase</keyword>
<evidence type="ECO:0000256" key="2">
    <source>
        <dbReference type="ARBA" id="ARBA00022723"/>
    </source>
</evidence>
<reference evidence="10 11" key="1">
    <citation type="journal article" date="2019" name="Sci. Rep.">
        <title>A multi-omics analysis of the grapevine pathogen Lasiodiplodia theobromae reveals that temperature affects the expression of virulence- and pathogenicity-related genes.</title>
        <authorList>
            <person name="Felix C."/>
            <person name="Meneses R."/>
            <person name="Goncalves M.F.M."/>
            <person name="Tilleman L."/>
            <person name="Duarte A.S."/>
            <person name="Jorrin-Novo J.V."/>
            <person name="Van de Peer Y."/>
            <person name="Deforce D."/>
            <person name="Van Nieuwerburgh F."/>
            <person name="Esteves A.C."/>
            <person name="Alves A."/>
        </authorList>
    </citation>
    <scope>NUCLEOTIDE SEQUENCE [LARGE SCALE GENOMIC DNA]</scope>
    <source>
        <strain evidence="10 11">LA-SOL3</strain>
    </source>
</reference>
<dbReference type="GO" id="GO:0046872">
    <property type="term" value="F:metal ion binding"/>
    <property type="evidence" value="ECO:0007669"/>
    <property type="project" value="UniProtKB-KW"/>
</dbReference>
<dbReference type="Proteomes" id="UP000325902">
    <property type="component" value="Unassembled WGS sequence"/>
</dbReference>
<evidence type="ECO:0000256" key="1">
    <source>
        <dbReference type="ARBA" id="ARBA00005871"/>
    </source>
</evidence>
<evidence type="ECO:0000256" key="4">
    <source>
        <dbReference type="ARBA" id="ARBA00022833"/>
    </source>
</evidence>
<evidence type="ECO:0000313" key="11">
    <source>
        <dbReference type="Proteomes" id="UP000325902"/>
    </source>
</evidence>
<evidence type="ECO:0000256" key="8">
    <source>
        <dbReference type="RuleBase" id="RU366045"/>
    </source>
</evidence>
<feature type="domain" description="Amidohydrolase-related" evidence="9">
    <location>
        <begin position="267"/>
        <end position="519"/>
    </location>
</feature>
<dbReference type="InterPro" id="IPR036291">
    <property type="entry name" value="NAD(P)-bd_dom_sf"/>
</dbReference>
<dbReference type="SUPFAM" id="SSF51556">
    <property type="entry name" value="Metallo-dependent hydrolases"/>
    <property type="match status" value="1"/>
</dbReference>
<comment type="similarity">
    <text evidence="1">Belongs to the metallo-dependent hydrolases superfamily. ACMSD family.</text>
</comment>
<sequence>MSEKTIILITGANSGVGFAAAAALLAESPSHHVIVAARSAERGHAAARELQSRNLPGTLSLLQLDVTSARSIASAVATVEGEFGKLDALINNAGLMSKLDSLEEQLRETFELNTFAPALVTQAFVPLLKLSTNPRLIHISSDLGSIALKSDPSFKYRMMDHMAYRMSKAALNMMTACHATQFQDWGCKVWSYCPGFVVTNAWKDGEAGREAMKKAGAGDVGDSAKGDPSGWPTPRWTRVSSELVMKRLGIQTAILSVTAPGACIIEGQASFDLARSLNEYAAEIRNKHPDKFGFFASLPSLLDTEAVLSEIRYSLDTLNADGIILFTRYGSSNTYLGHPSLEPIWTELNRRKSVVFIHPTHPADTTKVNPRMPQPMIDYPHETTRTAMDMIMNGTREKFPDCKVILSHAGGTLPYVVSRIATPLKAAPSLLANELTGVTYEKIMKAFRSFHYDLALSASPAVMNMLLELVPHDHILYGSDFPYAPPPAYPSFLQELEGFEMDWELRDRINYGNAHKLFPRLVKETLPSAVWVFAAHMHINRDWQPFISDFNDESNN</sequence>
<dbReference type="PRINTS" id="PR00081">
    <property type="entry name" value="GDHRDH"/>
</dbReference>
<evidence type="ECO:0000259" key="9">
    <source>
        <dbReference type="Pfam" id="PF04909"/>
    </source>
</evidence>
<dbReference type="InterPro" id="IPR032465">
    <property type="entry name" value="ACMSD"/>
</dbReference>
<evidence type="ECO:0000313" key="10">
    <source>
        <dbReference type="EMBL" id="KAB2573260.1"/>
    </source>
</evidence>
<evidence type="ECO:0000256" key="6">
    <source>
        <dbReference type="ARBA" id="ARBA00036832"/>
    </source>
</evidence>
<dbReference type="GO" id="GO:0005829">
    <property type="term" value="C:cytosol"/>
    <property type="evidence" value="ECO:0007669"/>
    <property type="project" value="TreeGrafter"/>
</dbReference>
<dbReference type="Gene3D" id="3.20.20.140">
    <property type="entry name" value="Metal-dependent hydrolases"/>
    <property type="match status" value="1"/>
</dbReference>
<dbReference type="OrthoDB" id="2832284at2759"/>
<comment type="caution">
    <text evidence="10">The sequence shown here is derived from an EMBL/GenBank/DDBJ whole genome shotgun (WGS) entry which is preliminary data.</text>
</comment>
<keyword evidence="2" id="KW-0479">Metal-binding</keyword>
<protein>
    <recommendedName>
        <fullName evidence="7">6-methylsalicylate decarboxylase</fullName>
        <ecNumber evidence="7">4.1.1.52</ecNumber>
    </recommendedName>
</protein>
<dbReference type="AlphaFoldDB" id="A0A5N5D7E1"/>
<dbReference type="Gene3D" id="3.40.50.720">
    <property type="entry name" value="NAD(P)-binding Rossmann-like Domain"/>
    <property type="match status" value="1"/>
</dbReference>
<name>A0A5N5D7E1_9PEZI</name>
<dbReference type="PANTHER" id="PTHR21240">
    <property type="entry name" value="2-AMINO-3-CARBOXYLMUCONATE-6-SEMIALDEHYDE DECARBOXYLASE"/>
    <property type="match status" value="1"/>
</dbReference>
<dbReference type="InterPro" id="IPR002347">
    <property type="entry name" value="SDR_fam"/>
</dbReference>
<dbReference type="InterPro" id="IPR006680">
    <property type="entry name" value="Amidohydro-rel"/>
</dbReference>
<dbReference type="EC" id="4.1.1.52" evidence="7"/>
<accession>A0A5N5D7E1</accession>
<dbReference type="PANTHER" id="PTHR21240:SF29">
    <property type="entry name" value="AMIDOHYDROLASE-RELATED DOMAIN-CONTAINING PROTEIN"/>
    <property type="match status" value="1"/>
</dbReference>
<organism evidence="10 11">
    <name type="scientific">Lasiodiplodia theobromae</name>
    <dbReference type="NCBI Taxonomy" id="45133"/>
    <lineage>
        <taxon>Eukaryota</taxon>
        <taxon>Fungi</taxon>
        <taxon>Dikarya</taxon>
        <taxon>Ascomycota</taxon>
        <taxon>Pezizomycotina</taxon>
        <taxon>Dothideomycetes</taxon>
        <taxon>Dothideomycetes incertae sedis</taxon>
        <taxon>Botryosphaeriales</taxon>
        <taxon>Botryosphaeriaceae</taxon>
        <taxon>Lasiodiplodia</taxon>
    </lineage>
</organism>
<evidence type="ECO:0000256" key="3">
    <source>
        <dbReference type="ARBA" id="ARBA00022793"/>
    </source>
</evidence>
<dbReference type="GO" id="GO:0016787">
    <property type="term" value="F:hydrolase activity"/>
    <property type="evidence" value="ECO:0007669"/>
    <property type="project" value="InterPro"/>
</dbReference>
<dbReference type="GO" id="GO:0047596">
    <property type="term" value="F:6-methylsalicylate decarboxylase activity"/>
    <property type="evidence" value="ECO:0007669"/>
    <property type="project" value="UniProtKB-EC"/>
</dbReference>
<evidence type="ECO:0000256" key="7">
    <source>
        <dbReference type="ARBA" id="ARBA00038889"/>
    </source>
</evidence>
<dbReference type="SUPFAM" id="SSF51735">
    <property type="entry name" value="NAD(P)-binding Rossmann-fold domains"/>
    <property type="match status" value="1"/>
</dbReference>